<gene>
    <name evidence="2" type="ORF">GQX73_g10580</name>
</gene>
<evidence type="ECO:0000313" key="3">
    <source>
        <dbReference type="Proteomes" id="UP000481858"/>
    </source>
</evidence>
<name>A0A7C8MJK5_9PEZI</name>
<dbReference type="EMBL" id="WUBL01000245">
    <property type="protein sequence ID" value="KAF2962991.1"/>
    <property type="molecule type" value="Genomic_DNA"/>
</dbReference>
<sequence>MRGTLSAISLCAIGASAVALPAATEVEARQESAGTWYMVGFQPNCGSSFGCNSDYAIFGAPDAVPGAPAFALRCNTWGSCTNTLPGDATASITINQGPLKITQTFTSGGKKFTASASVNWNGNTLASFTIPVTVTSA</sequence>
<organism evidence="2 3">
    <name type="scientific">Xylaria multiplex</name>
    <dbReference type="NCBI Taxonomy" id="323545"/>
    <lineage>
        <taxon>Eukaryota</taxon>
        <taxon>Fungi</taxon>
        <taxon>Dikarya</taxon>
        <taxon>Ascomycota</taxon>
        <taxon>Pezizomycotina</taxon>
        <taxon>Sordariomycetes</taxon>
        <taxon>Xylariomycetidae</taxon>
        <taxon>Xylariales</taxon>
        <taxon>Xylariaceae</taxon>
        <taxon>Xylaria</taxon>
    </lineage>
</organism>
<dbReference type="Proteomes" id="UP000481858">
    <property type="component" value="Unassembled WGS sequence"/>
</dbReference>
<dbReference type="InParanoid" id="A0A7C8MJK5"/>
<accession>A0A7C8MJK5</accession>
<reference evidence="2 3" key="1">
    <citation type="submission" date="2019-12" db="EMBL/GenBank/DDBJ databases">
        <title>Draft genome sequence of the ascomycete Xylaria multiplex DSM 110363.</title>
        <authorList>
            <person name="Buettner E."/>
            <person name="Kellner H."/>
        </authorList>
    </citation>
    <scope>NUCLEOTIDE SEQUENCE [LARGE SCALE GENOMIC DNA]</scope>
    <source>
        <strain evidence="2 3">DSM 110363</strain>
    </source>
</reference>
<feature type="signal peptide" evidence="1">
    <location>
        <begin position="1"/>
        <end position="19"/>
    </location>
</feature>
<feature type="chain" id="PRO_5028863614" description="Lipocalin-like domain-containing protein" evidence="1">
    <location>
        <begin position="20"/>
        <end position="137"/>
    </location>
</feature>
<dbReference type="AlphaFoldDB" id="A0A7C8MJK5"/>
<evidence type="ECO:0000256" key="1">
    <source>
        <dbReference type="SAM" id="SignalP"/>
    </source>
</evidence>
<protein>
    <recommendedName>
        <fullName evidence="4">Lipocalin-like domain-containing protein</fullName>
    </recommendedName>
</protein>
<keyword evidence="1" id="KW-0732">Signal</keyword>
<keyword evidence="3" id="KW-1185">Reference proteome</keyword>
<proteinExistence type="predicted"/>
<dbReference type="OrthoDB" id="4731475at2759"/>
<evidence type="ECO:0000313" key="2">
    <source>
        <dbReference type="EMBL" id="KAF2962991.1"/>
    </source>
</evidence>
<evidence type="ECO:0008006" key="4">
    <source>
        <dbReference type="Google" id="ProtNLM"/>
    </source>
</evidence>
<comment type="caution">
    <text evidence="2">The sequence shown here is derived from an EMBL/GenBank/DDBJ whole genome shotgun (WGS) entry which is preliminary data.</text>
</comment>